<sequence length="77" mass="8472">MIEEINQDAEVTLVTPTQVSTQWEAHSKLEDQLGVFSAAKVLADAAKVHTYYRRRRRAVSTGSGGISTASRIVLLKN</sequence>
<proteinExistence type="predicted"/>
<comment type="caution">
    <text evidence="1">The sequence shown here is derived from an EMBL/GenBank/DDBJ whole genome shotgun (WGS) entry which is preliminary data.</text>
</comment>
<dbReference type="AlphaFoldDB" id="A0A699U432"/>
<gene>
    <name evidence="1" type="ORF">Tci_886593</name>
</gene>
<reference evidence="1" key="1">
    <citation type="journal article" date="2019" name="Sci. Rep.">
        <title>Draft genome of Tanacetum cinerariifolium, the natural source of mosquito coil.</title>
        <authorList>
            <person name="Yamashiro T."/>
            <person name="Shiraishi A."/>
            <person name="Satake H."/>
            <person name="Nakayama K."/>
        </authorList>
    </citation>
    <scope>NUCLEOTIDE SEQUENCE</scope>
</reference>
<organism evidence="1">
    <name type="scientific">Tanacetum cinerariifolium</name>
    <name type="common">Dalmatian daisy</name>
    <name type="synonym">Chrysanthemum cinerariifolium</name>
    <dbReference type="NCBI Taxonomy" id="118510"/>
    <lineage>
        <taxon>Eukaryota</taxon>
        <taxon>Viridiplantae</taxon>
        <taxon>Streptophyta</taxon>
        <taxon>Embryophyta</taxon>
        <taxon>Tracheophyta</taxon>
        <taxon>Spermatophyta</taxon>
        <taxon>Magnoliopsida</taxon>
        <taxon>eudicotyledons</taxon>
        <taxon>Gunneridae</taxon>
        <taxon>Pentapetalae</taxon>
        <taxon>asterids</taxon>
        <taxon>campanulids</taxon>
        <taxon>Asterales</taxon>
        <taxon>Asteraceae</taxon>
        <taxon>Asteroideae</taxon>
        <taxon>Anthemideae</taxon>
        <taxon>Anthemidinae</taxon>
        <taxon>Tanacetum</taxon>
    </lineage>
</organism>
<accession>A0A699U432</accession>
<dbReference type="EMBL" id="BKCJ011280717">
    <property type="protein sequence ID" value="GFD14624.1"/>
    <property type="molecule type" value="Genomic_DNA"/>
</dbReference>
<evidence type="ECO:0000313" key="1">
    <source>
        <dbReference type="EMBL" id="GFD14624.1"/>
    </source>
</evidence>
<name>A0A699U432_TANCI</name>
<protein>
    <submittedName>
        <fullName evidence="1">Uncharacterized protein</fullName>
    </submittedName>
</protein>